<evidence type="ECO:0000313" key="7">
    <source>
        <dbReference type="EMBL" id="GHP06560.1"/>
    </source>
</evidence>
<feature type="transmembrane region" description="Helical" evidence="6">
    <location>
        <begin position="206"/>
        <end position="225"/>
    </location>
</feature>
<feature type="transmembrane region" description="Helical" evidence="6">
    <location>
        <begin position="136"/>
        <end position="161"/>
    </location>
</feature>
<accession>A0A830HL65</accession>
<feature type="transmembrane region" description="Helical" evidence="6">
    <location>
        <begin position="107"/>
        <end position="124"/>
    </location>
</feature>
<sequence>MAAAASNGSHSTVADAAASTMQHTSRAHSVRSRTLKKKYVWSPPRRLALTLSLIHASGIDARLMNKLASYDMLLADNLKTYVPLLLIAIKCLPALLLAYATPRRARITAVALIACALGDLALAIDDLGDSTTCGGVPVPCFLLGLGAFLIGHGAFAAAVVLASHNAKDAKLSAIGRTLTNVPWSVLGAVLGAYIVNHAPKDLQGPVSLYCGAISLMATCALRYHASVTKADAIPARLAHAGAAFFVLSDTILGLDRFVPDSPYLPFAQSNRDARRLWIMLTYYGAIFLLAESARYVRTAGANATAGAAAAKKQQ</sequence>
<keyword evidence="3 6" id="KW-0812">Transmembrane</keyword>
<evidence type="ECO:0008006" key="9">
    <source>
        <dbReference type="Google" id="ProtNLM"/>
    </source>
</evidence>
<evidence type="ECO:0000256" key="4">
    <source>
        <dbReference type="ARBA" id="ARBA00022989"/>
    </source>
</evidence>
<dbReference type="EMBL" id="BNJQ01000013">
    <property type="protein sequence ID" value="GHP06560.1"/>
    <property type="molecule type" value="Genomic_DNA"/>
</dbReference>
<dbReference type="AlphaFoldDB" id="A0A830HL65"/>
<evidence type="ECO:0000256" key="1">
    <source>
        <dbReference type="ARBA" id="ARBA00004141"/>
    </source>
</evidence>
<dbReference type="OrthoDB" id="2133758at2759"/>
<comment type="similarity">
    <text evidence="2">Belongs to the TMEM86 family.</text>
</comment>
<dbReference type="Pfam" id="PF07947">
    <property type="entry name" value="YhhN"/>
    <property type="match status" value="1"/>
</dbReference>
<proteinExistence type="inferred from homology"/>
<organism evidence="7 8">
    <name type="scientific">Pycnococcus provasolii</name>
    <dbReference type="NCBI Taxonomy" id="41880"/>
    <lineage>
        <taxon>Eukaryota</taxon>
        <taxon>Viridiplantae</taxon>
        <taxon>Chlorophyta</taxon>
        <taxon>Pseudoscourfieldiophyceae</taxon>
        <taxon>Pseudoscourfieldiales</taxon>
        <taxon>Pycnococcaceae</taxon>
        <taxon>Pycnococcus</taxon>
    </lineage>
</organism>
<dbReference type="PANTHER" id="PTHR31885">
    <property type="entry name" value="GH04784P"/>
    <property type="match status" value="1"/>
</dbReference>
<feature type="transmembrane region" description="Helical" evidence="6">
    <location>
        <begin position="274"/>
        <end position="290"/>
    </location>
</feature>
<evidence type="ECO:0000256" key="6">
    <source>
        <dbReference type="SAM" id="Phobius"/>
    </source>
</evidence>
<dbReference type="InterPro" id="IPR012506">
    <property type="entry name" value="TMEM86B-like"/>
</dbReference>
<feature type="transmembrane region" description="Helical" evidence="6">
    <location>
        <begin position="81"/>
        <end position="100"/>
    </location>
</feature>
<dbReference type="Proteomes" id="UP000660262">
    <property type="component" value="Unassembled WGS sequence"/>
</dbReference>
<comment type="subcellular location">
    <subcellularLocation>
        <location evidence="1">Membrane</location>
        <topology evidence="1">Multi-pass membrane protein</topology>
    </subcellularLocation>
</comment>
<gene>
    <name evidence="7" type="ORF">PPROV_000530500</name>
</gene>
<feature type="transmembrane region" description="Helical" evidence="6">
    <location>
        <begin position="237"/>
        <end position="254"/>
    </location>
</feature>
<keyword evidence="4 6" id="KW-1133">Transmembrane helix</keyword>
<comment type="caution">
    <text evidence="7">The sequence shown here is derived from an EMBL/GenBank/DDBJ whole genome shotgun (WGS) entry which is preliminary data.</text>
</comment>
<keyword evidence="5 6" id="KW-0472">Membrane</keyword>
<evidence type="ECO:0000256" key="2">
    <source>
        <dbReference type="ARBA" id="ARBA00007375"/>
    </source>
</evidence>
<reference evidence="7" key="1">
    <citation type="submission" date="2020-10" db="EMBL/GenBank/DDBJ databases">
        <title>Unveiling of a novel bifunctional photoreceptor, Dualchrome1, isolated from a cosmopolitan green alga.</title>
        <authorList>
            <person name="Suzuki S."/>
            <person name="Kawachi M."/>
        </authorList>
    </citation>
    <scope>NUCLEOTIDE SEQUENCE</scope>
    <source>
        <strain evidence="7">NIES 2893</strain>
    </source>
</reference>
<feature type="transmembrane region" description="Helical" evidence="6">
    <location>
        <begin position="173"/>
        <end position="194"/>
    </location>
</feature>
<protein>
    <recommendedName>
        <fullName evidence="9">YhhN-like protein</fullName>
    </recommendedName>
</protein>
<evidence type="ECO:0000313" key="8">
    <source>
        <dbReference type="Proteomes" id="UP000660262"/>
    </source>
</evidence>
<dbReference type="GO" id="GO:0016787">
    <property type="term" value="F:hydrolase activity"/>
    <property type="evidence" value="ECO:0007669"/>
    <property type="project" value="TreeGrafter"/>
</dbReference>
<keyword evidence="8" id="KW-1185">Reference proteome</keyword>
<name>A0A830HL65_9CHLO</name>
<evidence type="ECO:0000256" key="5">
    <source>
        <dbReference type="ARBA" id="ARBA00023136"/>
    </source>
</evidence>
<dbReference type="PANTHER" id="PTHR31885:SF6">
    <property type="entry name" value="GH04784P"/>
    <property type="match status" value="1"/>
</dbReference>
<evidence type="ECO:0000256" key="3">
    <source>
        <dbReference type="ARBA" id="ARBA00022692"/>
    </source>
</evidence>
<dbReference type="GO" id="GO:0016020">
    <property type="term" value="C:membrane"/>
    <property type="evidence" value="ECO:0007669"/>
    <property type="project" value="UniProtKB-SubCell"/>
</dbReference>